<evidence type="ECO:0000256" key="1">
    <source>
        <dbReference type="SAM" id="MobiDB-lite"/>
    </source>
</evidence>
<accession>A0ABN8Z3D3</accession>
<evidence type="ECO:0000313" key="3">
    <source>
        <dbReference type="Proteomes" id="UP001176941"/>
    </source>
</evidence>
<dbReference type="Proteomes" id="UP001176941">
    <property type="component" value="Chromosome 28"/>
</dbReference>
<sequence>MCREISLVFLLPHKEEMKRFPNCFKQGASRAHEGAFQRPPPRGEREVGQRPHEVPGPPEASGVSLECRFLPSPAPSLLGYMLCVCIHQHLPHPNPTVFEDHWTSKRSVGWDKQTDLGVTSEKSAFVGVFEVHKPSPGRPGCGSANSREDAGERPELLRPWPPDVLGYAPSTAASPSQTLSSPRLTPARLPWEADDIRGAPGSRPPPGRQTGLFIRRKRSPVTLRFHVAFCFPGFLRSRRGCCAYIRSSADGRGGTFRVAPGWALCTCMPALSHQGPGPPSLGCLNLPGTLGGKDSV</sequence>
<dbReference type="EMBL" id="OX459964">
    <property type="protein sequence ID" value="CAI9168219.1"/>
    <property type="molecule type" value="Genomic_DNA"/>
</dbReference>
<organism evidence="2 3">
    <name type="scientific">Rangifer tarandus platyrhynchus</name>
    <name type="common">Svalbard reindeer</name>
    <dbReference type="NCBI Taxonomy" id="3082113"/>
    <lineage>
        <taxon>Eukaryota</taxon>
        <taxon>Metazoa</taxon>
        <taxon>Chordata</taxon>
        <taxon>Craniata</taxon>
        <taxon>Vertebrata</taxon>
        <taxon>Euteleostomi</taxon>
        <taxon>Mammalia</taxon>
        <taxon>Eutheria</taxon>
        <taxon>Laurasiatheria</taxon>
        <taxon>Artiodactyla</taxon>
        <taxon>Ruminantia</taxon>
        <taxon>Pecora</taxon>
        <taxon>Cervidae</taxon>
        <taxon>Odocoileinae</taxon>
        <taxon>Rangifer</taxon>
    </lineage>
</organism>
<feature type="compositionally biased region" description="Polar residues" evidence="1">
    <location>
        <begin position="171"/>
        <end position="183"/>
    </location>
</feature>
<feature type="region of interest" description="Disordered" evidence="1">
    <location>
        <begin position="31"/>
        <end position="63"/>
    </location>
</feature>
<feature type="region of interest" description="Disordered" evidence="1">
    <location>
        <begin position="135"/>
        <end position="210"/>
    </location>
</feature>
<proteinExistence type="predicted"/>
<evidence type="ECO:0000313" key="2">
    <source>
        <dbReference type="EMBL" id="CAI9168219.1"/>
    </source>
</evidence>
<gene>
    <name evidence="2" type="ORF">MRATA1EN1_LOCUS17181</name>
</gene>
<reference evidence="2" key="1">
    <citation type="submission" date="2023-04" db="EMBL/GenBank/DDBJ databases">
        <authorList>
            <consortium name="ELIXIR-Norway"/>
        </authorList>
    </citation>
    <scope>NUCLEOTIDE SEQUENCE [LARGE SCALE GENOMIC DNA]</scope>
</reference>
<keyword evidence="3" id="KW-1185">Reference proteome</keyword>
<name>A0ABN8Z3D3_RANTA</name>
<protein>
    <submittedName>
        <fullName evidence="2">Uncharacterized protein</fullName>
    </submittedName>
</protein>
<feature type="compositionally biased region" description="Basic and acidic residues" evidence="1">
    <location>
        <begin position="31"/>
        <end position="53"/>
    </location>
</feature>
<feature type="compositionally biased region" description="Basic and acidic residues" evidence="1">
    <location>
        <begin position="146"/>
        <end position="156"/>
    </location>
</feature>